<name>A0AAV7Y2M7_9NEOP</name>
<sequence length="94" mass="9956">MEVPMRKLLGRLRAGGILEMLGSTWQRGGGRPRGADGGPSALTVHHVLPAFLVLAAGLLAASGVFVAELLLAHRTRAAALHHRGTVVDTPRTRY</sequence>
<proteinExistence type="predicted"/>
<evidence type="ECO:0000313" key="2">
    <source>
        <dbReference type="EMBL" id="KAJ1530519.1"/>
    </source>
</evidence>
<organism evidence="2 3">
    <name type="scientific">Megalurothrips usitatus</name>
    <name type="common">bean blossom thrips</name>
    <dbReference type="NCBI Taxonomy" id="439358"/>
    <lineage>
        <taxon>Eukaryota</taxon>
        <taxon>Metazoa</taxon>
        <taxon>Ecdysozoa</taxon>
        <taxon>Arthropoda</taxon>
        <taxon>Hexapoda</taxon>
        <taxon>Insecta</taxon>
        <taxon>Pterygota</taxon>
        <taxon>Neoptera</taxon>
        <taxon>Paraneoptera</taxon>
        <taxon>Thysanoptera</taxon>
        <taxon>Terebrantia</taxon>
        <taxon>Thripoidea</taxon>
        <taxon>Thripidae</taxon>
        <taxon>Megalurothrips</taxon>
    </lineage>
</organism>
<keyword evidence="1" id="KW-0472">Membrane</keyword>
<keyword evidence="1" id="KW-0812">Transmembrane</keyword>
<accession>A0AAV7Y2M7</accession>
<dbReference type="EMBL" id="JAPTSV010000002">
    <property type="protein sequence ID" value="KAJ1530519.1"/>
    <property type="molecule type" value="Genomic_DNA"/>
</dbReference>
<reference evidence="2" key="1">
    <citation type="submission" date="2022-12" db="EMBL/GenBank/DDBJ databases">
        <title>Chromosome-level genome assembly of the bean flower thrips Megalurothrips usitatus.</title>
        <authorList>
            <person name="Ma L."/>
            <person name="Liu Q."/>
            <person name="Li H."/>
            <person name="Cai W."/>
        </authorList>
    </citation>
    <scope>NUCLEOTIDE SEQUENCE</scope>
    <source>
        <strain evidence="2">Cailab_2022a</strain>
    </source>
</reference>
<dbReference type="Proteomes" id="UP001075354">
    <property type="component" value="Chromosome 2"/>
</dbReference>
<keyword evidence="3" id="KW-1185">Reference proteome</keyword>
<keyword evidence="1" id="KW-1133">Transmembrane helix</keyword>
<evidence type="ECO:0000256" key="1">
    <source>
        <dbReference type="SAM" id="Phobius"/>
    </source>
</evidence>
<feature type="transmembrane region" description="Helical" evidence="1">
    <location>
        <begin position="47"/>
        <end position="71"/>
    </location>
</feature>
<evidence type="ECO:0000313" key="3">
    <source>
        <dbReference type="Proteomes" id="UP001075354"/>
    </source>
</evidence>
<gene>
    <name evidence="2" type="ORF">ONE63_005411</name>
</gene>
<protein>
    <submittedName>
        <fullName evidence="2">Uncharacterized protein</fullName>
    </submittedName>
</protein>
<dbReference type="AlphaFoldDB" id="A0AAV7Y2M7"/>
<comment type="caution">
    <text evidence="2">The sequence shown here is derived from an EMBL/GenBank/DDBJ whole genome shotgun (WGS) entry which is preliminary data.</text>
</comment>